<dbReference type="EMBL" id="CAJVCH010552519">
    <property type="protein sequence ID" value="CAG7829706.1"/>
    <property type="molecule type" value="Genomic_DNA"/>
</dbReference>
<gene>
    <name evidence="1" type="ORF">AFUS01_LOCUS39551</name>
</gene>
<dbReference type="Proteomes" id="UP000708208">
    <property type="component" value="Unassembled WGS sequence"/>
</dbReference>
<evidence type="ECO:0000313" key="1">
    <source>
        <dbReference type="EMBL" id="CAG7829706.1"/>
    </source>
</evidence>
<name>A0A8J2LCV2_9HEXA</name>
<dbReference type="AlphaFoldDB" id="A0A8J2LCV2"/>
<proteinExistence type="predicted"/>
<organism evidence="1 2">
    <name type="scientific">Allacma fusca</name>
    <dbReference type="NCBI Taxonomy" id="39272"/>
    <lineage>
        <taxon>Eukaryota</taxon>
        <taxon>Metazoa</taxon>
        <taxon>Ecdysozoa</taxon>
        <taxon>Arthropoda</taxon>
        <taxon>Hexapoda</taxon>
        <taxon>Collembola</taxon>
        <taxon>Symphypleona</taxon>
        <taxon>Sminthuridae</taxon>
        <taxon>Allacma</taxon>
    </lineage>
</organism>
<keyword evidence="2" id="KW-1185">Reference proteome</keyword>
<sequence>MPPKKSLMDMVTSLFELQFVGPPKKIYVGRGGYFYLDYSIEEWKQLTLLYVLRLIPPFVSHIVVLCQDDGKVMALANLGSEISRQVYAVQNKSDEYDRTADTNRFCACGGVLITPDACWEIDSSNISIVVVYDVPTSKMKNGQQLGLRKILGQNKVVIYFMKCINYPKLADFILKDIPWINLSKLPVNFEFE</sequence>
<evidence type="ECO:0000313" key="2">
    <source>
        <dbReference type="Proteomes" id="UP000708208"/>
    </source>
</evidence>
<reference evidence="1" key="1">
    <citation type="submission" date="2021-06" db="EMBL/GenBank/DDBJ databases">
        <authorList>
            <person name="Hodson N. C."/>
            <person name="Mongue J. A."/>
            <person name="Jaron S. K."/>
        </authorList>
    </citation>
    <scope>NUCLEOTIDE SEQUENCE</scope>
</reference>
<comment type="caution">
    <text evidence="1">The sequence shown here is derived from an EMBL/GenBank/DDBJ whole genome shotgun (WGS) entry which is preliminary data.</text>
</comment>
<protein>
    <submittedName>
        <fullName evidence="1">Uncharacterized protein</fullName>
    </submittedName>
</protein>
<accession>A0A8J2LCV2</accession>